<dbReference type="EMBL" id="RAQK01000001">
    <property type="protein sequence ID" value="RKE95778.1"/>
    <property type="molecule type" value="Genomic_DNA"/>
</dbReference>
<dbReference type="PANTHER" id="PTHR30627">
    <property type="entry name" value="PEPTIDOGLYCAN D,D-TRANSPEPTIDASE"/>
    <property type="match status" value="1"/>
</dbReference>
<dbReference type="SUPFAM" id="SSF56601">
    <property type="entry name" value="beta-lactamase/transpeptidase-like"/>
    <property type="match status" value="1"/>
</dbReference>
<accession>A0A420DNM0</accession>
<gene>
    <name evidence="7" type="ORF">C8N30_0315</name>
</gene>
<dbReference type="Gene3D" id="3.40.710.10">
    <property type="entry name" value="DD-peptidase/beta-lactamase superfamily"/>
    <property type="match status" value="1"/>
</dbReference>
<keyword evidence="2" id="KW-0121">Carboxypeptidase</keyword>
<dbReference type="Gene3D" id="3.90.1310.10">
    <property type="entry name" value="Penicillin-binding protein 2a (Domain 2)"/>
    <property type="match status" value="1"/>
</dbReference>
<dbReference type="Pfam" id="PF03717">
    <property type="entry name" value="PBP_dimer"/>
    <property type="match status" value="1"/>
</dbReference>
<evidence type="ECO:0000256" key="3">
    <source>
        <dbReference type="ARBA" id="ARBA00023136"/>
    </source>
</evidence>
<dbReference type="Proteomes" id="UP000284407">
    <property type="component" value="Unassembled WGS sequence"/>
</dbReference>
<dbReference type="AlphaFoldDB" id="A0A420DNM0"/>
<evidence type="ECO:0000256" key="1">
    <source>
        <dbReference type="ARBA" id="ARBA00004370"/>
    </source>
</evidence>
<sequence length="598" mass="64502">MIRTPLRPLARILEARAKGENPDAIEHQNRRIRHEQMRDKDRSRAEGRLLVLGVCFFCAFAVVGARMGLLSVSDPVEPRAHAPGSVIANTRADIVDRNGRILATNLDTHALYAQPPHMIDKEAAAKKLAKIFPDLDEARLVKDFTGSRKFLWVKKKISPEQMQAVHDIGDPGLLFAPRDMRLYPNGKLAAHIMGGSSFGREGVSAAEVIGVAGAEKYFDNYLRDPANAGKPLELSLDLSVQAASERVLDGGMKLMNAKGATSILMDVQTGEIVSVVSLPSFDPNNRPRPALDGDPSDSPLFNRSVQGVYELGSTFKIFAVAQAMELGLVNADTVIDTAGPMKVGGHRIGEFGNKNYGSITVSQIIEKSSNRGTGRLALMIGKERQQEFLRSLGLFDKSSFEIIEASGSMPLLPARYTDLSAVTISYGHGISTTAMHLAAGYAAIANGGRVVKPTLLKQNGPQLGKRVMREDVAAASRRMLRDVVIGDDGTATFAEVPGYFVAGKTGTADKPKARGGGYYKDKTITTFASMFPAENPRFVLIVTLDEPVETSSGEPRRTAGWTAVPIAAEMIRRVAPLLDMRPAIEPAQLAGITLTSSN</sequence>
<dbReference type="OrthoDB" id="9789078at2"/>
<dbReference type="GO" id="GO:0071555">
    <property type="term" value="P:cell wall organization"/>
    <property type="evidence" value="ECO:0007669"/>
    <property type="project" value="TreeGrafter"/>
</dbReference>
<dbReference type="GO" id="GO:0051301">
    <property type="term" value="P:cell division"/>
    <property type="evidence" value="ECO:0007669"/>
    <property type="project" value="UniProtKB-KW"/>
</dbReference>
<feature type="domain" description="Penicillin-binding protein dimerisation" evidence="6">
    <location>
        <begin position="89"/>
        <end position="223"/>
    </location>
</feature>
<dbReference type="Pfam" id="PF00905">
    <property type="entry name" value="Transpeptidase"/>
    <property type="match status" value="1"/>
</dbReference>
<keyword evidence="7" id="KW-0131">Cell cycle</keyword>
<dbReference type="SUPFAM" id="SSF56519">
    <property type="entry name" value="Penicillin binding protein dimerisation domain"/>
    <property type="match status" value="1"/>
</dbReference>
<keyword evidence="8" id="KW-1185">Reference proteome</keyword>
<feature type="transmembrane region" description="Helical" evidence="4">
    <location>
        <begin position="49"/>
        <end position="69"/>
    </location>
</feature>
<comment type="subcellular location">
    <subcellularLocation>
        <location evidence="1">Membrane</location>
    </subcellularLocation>
</comment>
<dbReference type="PANTHER" id="PTHR30627:SF1">
    <property type="entry name" value="PEPTIDOGLYCAN D,D-TRANSPEPTIDASE FTSI"/>
    <property type="match status" value="1"/>
</dbReference>
<comment type="caution">
    <text evidence="7">The sequence shown here is derived from an EMBL/GenBank/DDBJ whole genome shotgun (WGS) entry which is preliminary data.</text>
</comment>
<keyword evidence="7" id="KW-0132">Cell division</keyword>
<evidence type="ECO:0000313" key="8">
    <source>
        <dbReference type="Proteomes" id="UP000284407"/>
    </source>
</evidence>
<dbReference type="InterPro" id="IPR001460">
    <property type="entry name" value="PCN-bd_Tpept"/>
</dbReference>
<evidence type="ECO:0000313" key="7">
    <source>
        <dbReference type="EMBL" id="RKE95778.1"/>
    </source>
</evidence>
<evidence type="ECO:0000256" key="4">
    <source>
        <dbReference type="SAM" id="Phobius"/>
    </source>
</evidence>
<protein>
    <submittedName>
        <fullName evidence="7">Cell division protein FtsI (Penicillin-binding protein 3)</fullName>
    </submittedName>
</protein>
<organism evidence="7 8">
    <name type="scientific">Sulfitobacter guttiformis</name>
    <dbReference type="NCBI Taxonomy" id="74349"/>
    <lineage>
        <taxon>Bacteria</taxon>
        <taxon>Pseudomonadati</taxon>
        <taxon>Pseudomonadota</taxon>
        <taxon>Alphaproteobacteria</taxon>
        <taxon>Rhodobacterales</taxon>
        <taxon>Roseobacteraceae</taxon>
        <taxon>Sulfitobacter</taxon>
    </lineage>
</organism>
<dbReference type="GO" id="GO:0005886">
    <property type="term" value="C:plasma membrane"/>
    <property type="evidence" value="ECO:0007669"/>
    <property type="project" value="TreeGrafter"/>
</dbReference>
<proteinExistence type="predicted"/>
<dbReference type="STRING" id="1443111.Z949_2275"/>
<dbReference type="InterPro" id="IPR005311">
    <property type="entry name" value="PBP_dimer"/>
</dbReference>
<reference evidence="7 8" key="1">
    <citation type="submission" date="2018-09" db="EMBL/GenBank/DDBJ databases">
        <title>Genomic Encyclopedia of Archaeal and Bacterial Type Strains, Phase II (KMG-II): from individual species to whole genera.</title>
        <authorList>
            <person name="Goeker M."/>
        </authorList>
    </citation>
    <scope>NUCLEOTIDE SEQUENCE [LARGE SCALE GENOMIC DNA]</scope>
    <source>
        <strain evidence="7 8">DSM 11458</strain>
    </source>
</reference>
<keyword evidence="2" id="KW-0378">Hydrolase</keyword>
<dbReference type="InterPro" id="IPR036138">
    <property type="entry name" value="PBP_dimer_sf"/>
</dbReference>
<dbReference type="InterPro" id="IPR050515">
    <property type="entry name" value="Beta-lactam/transpept"/>
</dbReference>
<name>A0A420DNM0_9RHOB</name>
<keyword evidence="2" id="KW-0645">Protease</keyword>
<evidence type="ECO:0000259" key="5">
    <source>
        <dbReference type="Pfam" id="PF00905"/>
    </source>
</evidence>
<keyword evidence="3 4" id="KW-0472">Membrane</keyword>
<evidence type="ECO:0000259" key="6">
    <source>
        <dbReference type="Pfam" id="PF03717"/>
    </source>
</evidence>
<keyword evidence="4" id="KW-1133">Transmembrane helix</keyword>
<dbReference type="GO" id="GO:0004180">
    <property type="term" value="F:carboxypeptidase activity"/>
    <property type="evidence" value="ECO:0007669"/>
    <property type="project" value="UniProtKB-KW"/>
</dbReference>
<dbReference type="InterPro" id="IPR012338">
    <property type="entry name" value="Beta-lactam/transpept-like"/>
</dbReference>
<evidence type="ECO:0000256" key="2">
    <source>
        <dbReference type="ARBA" id="ARBA00022645"/>
    </source>
</evidence>
<feature type="domain" description="Penicillin-binding protein transpeptidase" evidence="5">
    <location>
        <begin position="262"/>
        <end position="552"/>
    </location>
</feature>
<dbReference type="Gene3D" id="3.30.450.330">
    <property type="match status" value="1"/>
</dbReference>
<keyword evidence="4" id="KW-0812">Transmembrane</keyword>
<dbReference type="GO" id="GO:0008658">
    <property type="term" value="F:penicillin binding"/>
    <property type="evidence" value="ECO:0007669"/>
    <property type="project" value="InterPro"/>
</dbReference>
<dbReference type="RefSeq" id="WP_025062734.1">
    <property type="nucleotide sequence ID" value="NZ_RAQK01000001.1"/>
</dbReference>